<comment type="caution">
    <text evidence="1">The sequence shown here is derived from an EMBL/GenBank/DDBJ whole genome shotgun (WGS) entry which is preliminary data.</text>
</comment>
<keyword evidence="2" id="KW-1185">Reference proteome</keyword>
<dbReference type="InterPro" id="IPR029068">
    <property type="entry name" value="Glyas_Bleomycin-R_OHBP_Dase"/>
</dbReference>
<dbReference type="SUPFAM" id="SSF54593">
    <property type="entry name" value="Glyoxalase/Bleomycin resistance protein/Dihydroxybiphenyl dioxygenase"/>
    <property type="match status" value="1"/>
</dbReference>
<dbReference type="PANTHER" id="PTHR36503">
    <property type="entry name" value="BLR2520 PROTEIN"/>
    <property type="match status" value="1"/>
</dbReference>
<dbReference type="Gene3D" id="3.10.180.10">
    <property type="entry name" value="2,3-Dihydroxybiphenyl 1,2-Dioxygenase, domain 1"/>
    <property type="match status" value="1"/>
</dbReference>
<evidence type="ECO:0000313" key="1">
    <source>
        <dbReference type="EMBL" id="MCV2231429.1"/>
    </source>
</evidence>
<dbReference type="PANTHER" id="PTHR36503:SF2">
    <property type="entry name" value="BLR2408 PROTEIN"/>
    <property type="match status" value="1"/>
</dbReference>
<organism evidence="1 2">
    <name type="scientific">Paracholeplasma manati</name>
    <dbReference type="NCBI Taxonomy" id="591373"/>
    <lineage>
        <taxon>Bacteria</taxon>
        <taxon>Bacillati</taxon>
        <taxon>Mycoplasmatota</taxon>
        <taxon>Mollicutes</taxon>
        <taxon>Acholeplasmatales</taxon>
        <taxon>Acholeplasmataceae</taxon>
        <taxon>Paracholeplasma</taxon>
    </lineage>
</organism>
<proteinExistence type="predicted"/>
<name>A0ABT2Y3X5_9MOLU</name>
<dbReference type="Proteomes" id="UP001177160">
    <property type="component" value="Unassembled WGS sequence"/>
</dbReference>
<protein>
    <recommendedName>
        <fullName evidence="3">VOC domain-containing protein</fullName>
    </recommendedName>
</protein>
<sequence>MVTNTFLNLETKDVTLSRSFFTHIGFSINEQYSDESGICVVINDTTYLMVMNKDKFRGFTLSETPNSFNQTEIIISFQLNSKAAVDTLLDKVKAAKGGEFGQATENDFMYYRSFRDLDGHRFEVFFFKPLP</sequence>
<evidence type="ECO:0008006" key="3">
    <source>
        <dbReference type="Google" id="ProtNLM"/>
    </source>
</evidence>
<accession>A0ABT2Y3X5</accession>
<evidence type="ECO:0000313" key="2">
    <source>
        <dbReference type="Proteomes" id="UP001177160"/>
    </source>
</evidence>
<dbReference type="RefSeq" id="WP_263607541.1">
    <property type="nucleotide sequence ID" value="NZ_JAOVQM010000001.1"/>
</dbReference>
<reference evidence="1" key="1">
    <citation type="submission" date="2022-09" db="EMBL/GenBank/DDBJ databases">
        <title>Novel Mycoplasma species identified in domestic and wild animals.</title>
        <authorList>
            <person name="Volokhov D.V."/>
            <person name="Furtak V.A."/>
            <person name="Zagorodnyaya T.A."/>
        </authorList>
    </citation>
    <scope>NUCLEOTIDE SEQUENCE</scope>
    <source>
        <strain evidence="1">Oakley</strain>
    </source>
</reference>
<dbReference type="EMBL" id="JAOVQM010000001">
    <property type="protein sequence ID" value="MCV2231429.1"/>
    <property type="molecule type" value="Genomic_DNA"/>
</dbReference>
<gene>
    <name evidence="1" type="ORF">N7548_01130</name>
</gene>